<name>A0A327YHX1_9BACL</name>
<keyword evidence="4 5" id="KW-0975">Bacterial flagellum</keyword>
<accession>A0A327YHX1</accession>
<evidence type="ECO:0000256" key="2">
    <source>
        <dbReference type="ARBA" id="ARBA00011255"/>
    </source>
</evidence>
<evidence type="ECO:0000256" key="4">
    <source>
        <dbReference type="ARBA" id="ARBA00023143"/>
    </source>
</evidence>
<comment type="caution">
    <text evidence="8">The sequence shown here is derived from an EMBL/GenBank/DDBJ whole genome shotgun (WGS) entry which is preliminary data.</text>
</comment>
<dbReference type="PANTHER" id="PTHR30288">
    <property type="entry name" value="FLAGELLAR CAP/ASSEMBLY PROTEIN FLID"/>
    <property type="match status" value="1"/>
</dbReference>
<dbReference type="GO" id="GO:0007155">
    <property type="term" value="P:cell adhesion"/>
    <property type="evidence" value="ECO:0007669"/>
    <property type="project" value="InterPro"/>
</dbReference>
<comment type="subcellular location">
    <subcellularLocation>
        <location evidence="5">Secreted</location>
    </subcellularLocation>
    <subcellularLocation>
        <location evidence="5">Bacterial flagellum</location>
    </subcellularLocation>
</comment>
<keyword evidence="8" id="KW-0966">Cell projection</keyword>
<evidence type="ECO:0000259" key="7">
    <source>
        <dbReference type="Pfam" id="PF07195"/>
    </source>
</evidence>
<protein>
    <recommendedName>
        <fullName evidence="5">Flagellar hook-associated protein 2</fullName>
        <shortName evidence="5">HAP2</shortName>
    </recommendedName>
    <alternativeName>
        <fullName evidence="5">Flagellar cap protein</fullName>
    </alternativeName>
</protein>
<evidence type="ECO:0000256" key="3">
    <source>
        <dbReference type="ARBA" id="ARBA00023054"/>
    </source>
</evidence>
<dbReference type="GO" id="GO:0009424">
    <property type="term" value="C:bacterial-type flagellum hook"/>
    <property type="evidence" value="ECO:0007669"/>
    <property type="project" value="UniProtKB-UniRule"/>
</dbReference>
<comment type="subunit">
    <text evidence="2 5">Homopentamer.</text>
</comment>
<sequence>MSTMRIGGLASGMDIDQLVKDLMKAERMPLDKLYQRKQILEWQRDDYREMNSLLLALRNEVFNMKLSSKYRARTATSSNEAKVTATATSAASTASYTITEVKQLAAAATKVSTATVSSGTKIDPSKGLYEIKDNFADSTFNWKKGSVESQTISVAADGTNFSLGLKAGVNVQFSDANLDNIDDDIVVKVDGKAYTVVTDPNVALSTGQVRIDTSGNLTFKDTIKAGSTISIDYYTDVRKDNDKTLSAATKEIQLQKGSIVGDDGTIQLDIGGTIYSNVGTEIRDGSGNKVGTIDLATGKITMDNEIAAGTVIKATYKQNYFTFGITTYDSSGQAVTEKFGVQGNESLNTVINRVNSSKAGVTMFYDSFSDKVTLTRNETGNFHGKGPGDDGFTTPTGPNAADDEITTLGGFLNNVLNFGNAAEKGGQNAKFTINGLATERTSNTFTMSGVTFTLKDTFDVTDPSVSISIKNDTESVFQNIKNFIDKYNETIEKIQKKISEERYRDYLPLTDEQKEAMSEKQIELWEEKAKSGLLRRDPILSSGLSQMRLNFYDPVTNSSINPKYKQLASIGITTSSNYLDGGKLIIDEAKLKAAIEEDPQAVEQLFISSGTTDSEKGIMHRLYDTINSVMENIYERAGKETWTNAQFTIGKNLLDIEKRIDAFEDRLVEIEDRYWRQFTAMEQAINQYNSQAMYLMNAFGGGMQ</sequence>
<comment type="similarity">
    <text evidence="1 5">Belongs to the FliD family.</text>
</comment>
<reference evidence="8 9" key="1">
    <citation type="submission" date="2018-06" db="EMBL/GenBank/DDBJ databases">
        <title>Genomic Encyclopedia of Type Strains, Phase III (KMG-III): the genomes of soil and plant-associated and newly described type strains.</title>
        <authorList>
            <person name="Whitman W."/>
        </authorList>
    </citation>
    <scope>NUCLEOTIDE SEQUENCE [LARGE SCALE GENOMIC DNA]</scope>
    <source>
        <strain evidence="8 9">CGMCC 1.8979</strain>
    </source>
</reference>
<evidence type="ECO:0000313" key="8">
    <source>
        <dbReference type="EMBL" id="RAK19942.1"/>
    </source>
</evidence>
<evidence type="ECO:0000259" key="6">
    <source>
        <dbReference type="Pfam" id="PF02465"/>
    </source>
</evidence>
<dbReference type="Pfam" id="PF02465">
    <property type="entry name" value="FliD_N"/>
    <property type="match status" value="1"/>
</dbReference>
<dbReference type="InterPro" id="IPR040026">
    <property type="entry name" value="FliD"/>
</dbReference>
<dbReference type="GO" id="GO:0071973">
    <property type="term" value="P:bacterial-type flagellum-dependent cell motility"/>
    <property type="evidence" value="ECO:0007669"/>
    <property type="project" value="TreeGrafter"/>
</dbReference>
<comment type="function">
    <text evidence="5">Required for morphogenesis and for the elongation of the flagellar filament by facilitating polymerization of the flagellin monomers at the tip of growing filament. Forms a capping structure, which prevents flagellin subunits (transported through the central channel of the flagellum) from leaking out without polymerization at the distal end.</text>
</comment>
<keyword evidence="8" id="KW-0282">Flagellum</keyword>
<evidence type="ECO:0000256" key="5">
    <source>
        <dbReference type="RuleBase" id="RU362066"/>
    </source>
</evidence>
<gene>
    <name evidence="8" type="ORF">B0I26_105124</name>
</gene>
<feature type="domain" description="Flagellar hook-associated protein 2 N-terminal" evidence="6">
    <location>
        <begin position="11"/>
        <end position="107"/>
    </location>
</feature>
<dbReference type="Proteomes" id="UP000248555">
    <property type="component" value="Unassembled WGS sequence"/>
</dbReference>
<evidence type="ECO:0000313" key="9">
    <source>
        <dbReference type="Proteomes" id="UP000248555"/>
    </source>
</evidence>
<dbReference type="InterPro" id="IPR010809">
    <property type="entry name" value="FliD_C"/>
</dbReference>
<keyword evidence="9" id="KW-1185">Reference proteome</keyword>
<keyword evidence="3" id="KW-0175">Coiled coil</keyword>
<dbReference type="GO" id="GO:0005576">
    <property type="term" value="C:extracellular region"/>
    <property type="evidence" value="ECO:0007669"/>
    <property type="project" value="UniProtKB-SubCell"/>
</dbReference>
<dbReference type="EMBL" id="QLMH01000005">
    <property type="protein sequence ID" value="RAK19942.1"/>
    <property type="molecule type" value="Genomic_DNA"/>
</dbReference>
<dbReference type="GO" id="GO:0009421">
    <property type="term" value="C:bacterial-type flagellum filament cap"/>
    <property type="evidence" value="ECO:0007669"/>
    <property type="project" value="InterPro"/>
</dbReference>
<dbReference type="PANTHER" id="PTHR30288:SF0">
    <property type="entry name" value="FLAGELLAR HOOK-ASSOCIATED PROTEIN 2"/>
    <property type="match status" value="1"/>
</dbReference>
<keyword evidence="5" id="KW-0964">Secreted</keyword>
<feature type="domain" description="Flagellar hook-associated protein 2 C-terminal" evidence="7">
    <location>
        <begin position="426"/>
        <end position="690"/>
    </location>
</feature>
<dbReference type="AlphaFoldDB" id="A0A327YHX1"/>
<evidence type="ECO:0000256" key="1">
    <source>
        <dbReference type="ARBA" id="ARBA00009764"/>
    </source>
</evidence>
<organism evidence="8 9">
    <name type="scientific">Paranoxybacillus vitaminiphilus</name>
    <dbReference type="NCBI Taxonomy" id="581036"/>
    <lineage>
        <taxon>Bacteria</taxon>
        <taxon>Bacillati</taxon>
        <taxon>Bacillota</taxon>
        <taxon>Bacilli</taxon>
        <taxon>Bacillales</taxon>
        <taxon>Anoxybacillaceae</taxon>
        <taxon>Paranoxybacillus</taxon>
    </lineage>
</organism>
<keyword evidence="8" id="KW-0969">Cilium</keyword>
<proteinExistence type="inferred from homology"/>
<dbReference type="Pfam" id="PF07195">
    <property type="entry name" value="FliD_C"/>
    <property type="match status" value="1"/>
</dbReference>
<dbReference type="InterPro" id="IPR003481">
    <property type="entry name" value="FliD_N"/>
</dbReference>